<dbReference type="RefSeq" id="WP_344813738.1">
    <property type="nucleotide sequence ID" value="NZ_BAAAYX010000014.1"/>
</dbReference>
<organism evidence="3 4">
    <name type="scientific">Microlunatus aurantiacus</name>
    <dbReference type="NCBI Taxonomy" id="446786"/>
    <lineage>
        <taxon>Bacteria</taxon>
        <taxon>Bacillati</taxon>
        <taxon>Actinomycetota</taxon>
        <taxon>Actinomycetes</taxon>
        <taxon>Propionibacteriales</taxon>
        <taxon>Propionibacteriaceae</taxon>
        <taxon>Microlunatus</taxon>
    </lineage>
</organism>
<feature type="transmembrane region" description="Helical" evidence="1">
    <location>
        <begin position="57"/>
        <end position="77"/>
    </location>
</feature>
<keyword evidence="1" id="KW-0812">Transmembrane</keyword>
<feature type="transmembrane region" description="Helical" evidence="1">
    <location>
        <begin position="83"/>
        <end position="107"/>
    </location>
</feature>
<reference evidence="4" key="1">
    <citation type="journal article" date="2019" name="Int. J. Syst. Evol. Microbiol.">
        <title>The Global Catalogue of Microorganisms (GCM) 10K type strain sequencing project: providing services to taxonomists for standard genome sequencing and annotation.</title>
        <authorList>
            <consortium name="The Broad Institute Genomics Platform"/>
            <consortium name="The Broad Institute Genome Sequencing Center for Infectious Disease"/>
            <person name="Wu L."/>
            <person name="Ma J."/>
        </authorList>
    </citation>
    <scope>NUCLEOTIDE SEQUENCE [LARGE SCALE GENOMIC DNA]</scope>
    <source>
        <strain evidence="4">JCM 16548</strain>
    </source>
</reference>
<dbReference type="InterPro" id="IPR011047">
    <property type="entry name" value="Quinoprotein_ADH-like_sf"/>
</dbReference>
<protein>
    <recommendedName>
        <fullName evidence="2">Pyrrolo-quinoline quinone repeat domain-containing protein</fullName>
    </recommendedName>
</protein>
<evidence type="ECO:0000256" key="1">
    <source>
        <dbReference type="SAM" id="Phobius"/>
    </source>
</evidence>
<comment type="caution">
    <text evidence="3">The sequence shown here is derived from an EMBL/GenBank/DDBJ whole genome shotgun (WGS) entry which is preliminary data.</text>
</comment>
<accession>A0ABP7E3J8</accession>
<dbReference type="Gene3D" id="2.130.10.10">
    <property type="entry name" value="YVTN repeat-like/Quinoprotein amine dehydrogenase"/>
    <property type="match status" value="2"/>
</dbReference>
<dbReference type="Pfam" id="PF13360">
    <property type="entry name" value="PQQ_2"/>
    <property type="match status" value="1"/>
</dbReference>
<dbReference type="InterPro" id="IPR015943">
    <property type="entry name" value="WD40/YVTN_repeat-like_dom_sf"/>
</dbReference>
<feature type="domain" description="Pyrrolo-quinoline quinone repeat" evidence="2">
    <location>
        <begin position="328"/>
        <end position="432"/>
    </location>
</feature>
<keyword evidence="4" id="KW-1185">Reference proteome</keyword>
<dbReference type="Proteomes" id="UP001500051">
    <property type="component" value="Unassembled WGS sequence"/>
</dbReference>
<dbReference type="PANTHER" id="PTHR34512:SF30">
    <property type="entry name" value="OUTER MEMBRANE PROTEIN ASSEMBLY FACTOR BAMB"/>
    <property type="match status" value="1"/>
</dbReference>
<sequence length="570" mass="58939">MAAGGRSLSLQSASWPALALQLAAALLGLLATVCWFWASISPVQLETIRGAEHDLRWWSASVAVLGIGAVVLIWFAATVRGPVGLLVLAVLLLALGVASVAFLRLVVPTANPIHPLGLAVPYAVAGFAAAGTGCLLAAGSIAVAAQPGSRVARWTLRPWTGVVAGSSAAVLIVGAGLVIVDRSRDYLLGANEYRTVGDVDREPAEAPVTALAGGDHWVINVPGLTLMRPAPTDFGIGLASGQDVIMIDRATGGVRWRYTRSDEHGPVSVASTGEGRQVLATWSSGAVYVLDARTGERVGHWSTAGTGSHILDPALPVVARTGPDDRTTIARVRADGRDVWTYALERCQGARATLSGTVVIVTAVPHCAGASERLVALDAATGSRLWVANLAGDVRAVVPATAFVVEPPGGGAATGSLSALSLVDGGLRWSTALPRHARGMPCVDHQVQASAQVALVICTWDLTDYPMGLEQYASTIYTYDAVSGRPRGSVTYGPAPVVSSALLANGSVVVARADLSEGWTLDVVSASSRRATLRVGSYSGGHLATVRGLTVFDDQIFVVDSGAESLRSPR</sequence>
<keyword evidence="1" id="KW-0472">Membrane</keyword>
<evidence type="ECO:0000313" key="4">
    <source>
        <dbReference type="Proteomes" id="UP001500051"/>
    </source>
</evidence>
<name>A0ABP7E3J8_9ACTN</name>
<dbReference type="EMBL" id="BAAAYX010000014">
    <property type="protein sequence ID" value="GAA3712965.1"/>
    <property type="molecule type" value="Genomic_DNA"/>
</dbReference>
<proteinExistence type="predicted"/>
<feature type="transmembrane region" description="Helical" evidence="1">
    <location>
        <begin position="15"/>
        <end position="37"/>
    </location>
</feature>
<evidence type="ECO:0000259" key="2">
    <source>
        <dbReference type="Pfam" id="PF13360"/>
    </source>
</evidence>
<dbReference type="InterPro" id="IPR002372">
    <property type="entry name" value="PQQ_rpt_dom"/>
</dbReference>
<dbReference type="SUPFAM" id="SSF50998">
    <property type="entry name" value="Quinoprotein alcohol dehydrogenase-like"/>
    <property type="match status" value="1"/>
</dbReference>
<keyword evidence="1" id="KW-1133">Transmembrane helix</keyword>
<feature type="transmembrane region" description="Helical" evidence="1">
    <location>
        <begin position="156"/>
        <end position="180"/>
    </location>
</feature>
<dbReference type="PANTHER" id="PTHR34512">
    <property type="entry name" value="CELL SURFACE PROTEIN"/>
    <property type="match status" value="1"/>
</dbReference>
<gene>
    <name evidence="3" type="ORF">GCM10022204_34970</name>
</gene>
<evidence type="ECO:0000313" key="3">
    <source>
        <dbReference type="EMBL" id="GAA3712965.1"/>
    </source>
</evidence>
<feature type="transmembrane region" description="Helical" evidence="1">
    <location>
        <begin position="119"/>
        <end position="144"/>
    </location>
</feature>